<name>A0AAV7HXB0_COTGL</name>
<organism evidence="2 3">
    <name type="scientific">Cotesia glomerata</name>
    <name type="common">Lepidopteran parasitic wasp</name>
    <name type="synonym">Apanteles glomeratus</name>
    <dbReference type="NCBI Taxonomy" id="32391"/>
    <lineage>
        <taxon>Eukaryota</taxon>
        <taxon>Metazoa</taxon>
        <taxon>Ecdysozoa</taxon>
        <taxon>Arthropoda</taxon>
        <taxon>Hexapoda</taxon>
        <taxon>Insecta</taxon>
        <taxon>Pterygota</taxon>
        <taxon>Neoptera</taxon>
        <taxon>Endopterygota</taxon>
        <taxon>Hymenoptera</taxon>
        <taxon>Apocrita</taxon>
        <taxon>Ichneumonoidea</taxon>
        <taxon>Braconidae</taxon>
        <taxon>Microgastrinae</taxon>
        <taxon>Cotesia</taxon>
    </lineage>
</organism>
<feature type="transmembrane region" description="Helical" evidence="1">
    <location>
        <begin position="31"/>
        <end position="54"/>
    </location>
</feature>
<keyword evidence="1" id="KW-0472">Membrane</keyword>
<evidence type="ECO:0000313" key="3">
    <source>
        <dbReference type="Proteomes" id="UP000826195"/>
    </source>
</evidence>
<keyword evidence="3" id="KW-1185">Reference proteome</keyword>
<dbReference type="AlphaFoldDB" id="A0AAV7HXB0"/>
<evidence type="ECO:0000313" key="2">
    <source>
        <dbReference type="EMBL" id="KAH0534982.1"/>
    </source>
</evidence>
<protein>
    <submittedName>
        <fullName evidence="2">Uncharacterized protein</fullName>
    </submittedName>
</protein>
<keyword evidence="1" id="KW-1133">Transmembrane helix</keyword>
<proteinExistence type="predicted"/>
<gene>
    <name evidence="2" type="ORF">KQX54_011280</name>
</gene>
<dbReference type="EMBL" id="JAHXZJ010002982">
    <property type="protein sequence ID" value="KAH0534982.1"/>
    <property type="molecule type" value="Genomic_DNA"/>
</dbReference>
<sequence>MCVRYHYWLRWCILPNSSCCTEEVVMERRDIILTAIFGTFGAIGVIIGLCLVAWRYLWDKRSKDLDSDCDNGIDIDNIRSIDESQQYLKKNGILNFKTPLITTKKIG</sequence>
<comment type="caution">
    <text evidence="2">The sequence shown here is derived from an EMBL/GenBank/DDBJ whole genome shotgun (WGS) entry which is preliminary data.</text>
</comment>
<evidence type="ECO:0000256" key="1">
    <source>
        <dbReference type="SAM" id="Phobius"/>
    </source>
</evidence>
<accession>A0AAV7HXB0</accession>
<keyword evidence="1" id="KW-0812">Transmembrane</keyword>
<dbReference type="Proteomes" id="UP000826195">
    <property type="component" value="Unassembled WGS sequence"/>
</dbReference>
<reference evidence="2 3" key="1">
    <citation type="journal article" date="2021" name="J. Hered.">
        <title>A chromosome-level genome assembly of the parasitoid wasp, Cotesia glomerata (Hymenoptera: Braconidae).</title>
        <authorList>
            <person name="Pinto B.J."/>
            <person name="Weis J.J."/>
            <person name="Gamble T."/>
            <person name="Ode P.J."/>
            <person name="Paul R."/>
            <person name="Zaspel J.M."/>
        </authorList>
    </citation>
    <scope>NUCLEOTIDE SEQUENCE [LARGE SCALE GENOMIC DNA]</scope>
    <source>
        <strain evidence="2">CgM1</strain>
    </source>
</reference>